<reference evidence="1" key="1">
    <citation type="journal article" date="2019" name="bioRxiv">
        <title>The Genome of the Zebra Mussel, Dreissena polymorpha: A Resource for Invasive Species Research.</title>
        <authorList>
            <person name="McCartney M.A."/>
            <person name="Auch B."/>
            <person name="Kono T."/>
            <person name="Mallez S."/>
            <person name="Zhang Y."/>
            <person name="Obille A."/>
            <person name="Becker A."/>
            <person name="Abrahante J.E."/>
            <person name="Garbe J."/>
            <person name="Badalamenti J.P."/>
            <person name="Herman A."/>
            <person name="Mangelson H."/>
            <person name="Liachko I."/>
            <person name="Sullivan S."/>
            <person name="Sone E.D."/>
            <person name="Koren S."/>
            <person name="Silverstein K.A.T."/>
            <person name="Beckman K.B."/>
            <person name="Gohl D.M."/>
        </authorList>
    </citation>
    <scope>NUCLEOTIDE SEQUENCE</scope>
    <source>
        <strain evidence="1">Duluth1</strain>
        <tissue evidence="1">Whole animal</tissue>
    </source>
</reference>
<protein>
    <submittedName>
        <fullName evidence="1">Uncharacterized protein</fullName>
    </submittedName>
</protein>
<dbReference type="Proteomes" id="UP000828390">
    <property type="component" value="Unassembled WGS sequence"/>
</dbReference>
<keyword evidence="2" id="KW-1185">Reference proteome</keyword>
<sequence>MSTQVIGVHNTSTCINNLSVAVVLQWQFLHPTVKEGGMDMQVQELWQCQHWTITPKCNPVGITKEALACARYFGTTVYTTIILF</sequence>
<evidence type="ECO:0000313" key="2">
    <source>
        <dbReference type="Proteomes" id="UP000828390"/>
    </source>
</evidence>
<comment type="caution">
    <text evidence="1">The sequence shown here is derived from an EMBL/GenBank/DDBJ whole genome shotgun (WGS) entry which is preliminary data.</text>
</comment>
<gene>
    <name evidence="1" type="ORF">DPMN_041510</name>
</gene>
<accession>A0A9D4CZI9</accession>
<proteinExistence type="predicted"/>
<evidence type="ECO:0000313" key="1">
    <source>
        <dbReference type="EMBL" id="KAH3735049.1"/>
    </source>
</evidence>
<dbReference type="AlphaFoldDB" id="A0A9D4CZI9"/>
<organism evidence="1 2">
    <name type="scientific">Dreissena polymorpha</name>
    <name type="common">Zebra mussel</name>
    <name type="synonym">Mytilus polymorpha</name>
    <dbReference type="NCBI Taxonomy" id="45954"/>
    <lineage>
        <taxon>Eukaryota</taxon>
        <taxon>Metazoa</taxon>
        <taxon>Spiralia</taxon>
        <taxon>Lophotrochozoa</taxon>
        <taxon>Mollusca</taxon>
        <taxon>Bivalvia</taxon>
        <taxon>Autobranchia</taxon>
        <taxon>Heteroconchia</taxon>
        <taxon>Euheterodonta</taxon>
        <taxon>Imparidentia</taxon>
        <taxon>Neoheterodontei</taxon>
        <taxon>Myida</taxon>
        <taxon>Dreissenoidea</taxon>
        <taxon>Dreissenidae</taxon>
        <taxon>Dreissena</taxon>
    </lineage>
</organism>
<name>A0A9D4CZI9_DREPO</name>
<reference evidence="1" key="2">
    <citation type="submission" date="2020-11" db="EMBL/GenBank/DDBJ databases">
        <authorList>
            <person name="McCartney M.A."/>
            <person name="Auch B."/>
            <person name="Kono T."/>
            <person name="Mallez S."/>
            <person name="Becker A."/>
            <person name="Gohl D.M."/>
            <person name="Silverstein K.A.T."/>
            <person name="Koren S."/>
            <person name="Bechman K.B."/>
            <person name="Herman A."/>
            <person name="Abrahante J.E."/>
            <person name="Garbe J."/>
        </authorList>
    </citation>
    <scope>NUCLEOTIDE SEQUENCE</scope>
    <source>
        <strain evidence="1">Duluth1</strain>
        <tissue evidence="1">Whole animal</tissue>
    </source>
</reference>
<dbReference type="EMBL" id="JAIWYP010000011">
    <property type="protein sequence ID" value="KAH3735049.1"/>
    <property type="molecule type" value="Genomic_DNA"/>
</dbReference>